<evidence type="ECO:0000259" key="12">
    <source>
        <dbReference type="Pfam" id="PF23256"/>
    </source>
</evidence>
<protein>
    <recommendedName>
        <fullName evidence="16">Cation/H+ exchanger domain-containing protein</fullName>
    </recommendedName>
</protein>
<keyword evidence="7" id="KW-0406">Ion transport</keyword>
<evidence type="ECO:0000256" key="10">
    <source>
        <dbReference type="SAM" id="Phobius"/>
    </source>
</evidence>
<dbReference type="InterPro" id="IPR057291">
    <property type="entry name" value="CHX17_2nd"/>
</dbReference>
<dbReference type="PANTHER" id="PTHR32468">
    <property type="entry name" value="CATION/H + ANTIPORTER"/>
    <property type="match status" value="1"/>
</dbReference>
<feature type="transmembrane region" description="Helical" evidence="10">
    <location>
        <begin position="143"/>
        <end position="165"/>
    </location>
</feature>
<feature type="domain" description="Cation/H+ exchanger transmembrane" evidence="11">
    <location>
        <begin position="59"/>
        <end position="447"/>
    </location>
</feature>
<dbReference type="EMBL" id="JBEDUW010000005">
    <property type="protein sequence ID" value="KAK9929671.1"/>
    <property type="molecule type" value="Genomic_DNA"/>
</dbReference>
<evidence type="ECO:0000256" key="1">
    <source>
        <dbReference type="ARBA" id="ARBA00004141"/>
    </source>
</evidence>
<feature type="transmembrane region" description="Helical" evidence="10">
    <location>
        <begin position="188"/>
        <end position="207"/>
    </location>
</feature>
<evidence type="ECO:0000256" key="4">
    <source>
        <dbReference type="ARBA" id="ARBA00022692"/>
    </source>
</evidence>
<gene>
    <name evidence="14" type="ORF">M0R45_026761</name>
</gene>
<proteinExistence type="inferred from homology"/>
<keyword evidence="4 10" id="KW-0812">Transmembrane</keyword>
<dbReference type="PANTHER" id="PTHR32468:SF74">
    <property type="entry name" value="CATION_H(+) ANTIPORTER 21-RELATED"/>
    <property type="match status" value="1"/>
</dbReference>
<dbReference type="Pfam" id="PF23259">
    <property type="entry name" value="CHX17_C"/>
    <property type="match status" value="1"/>
</dbReference>
<dbReference type="InterPro" id="IPR057290">
    <property type="entry name" value="CHX17_C"/>
</dbReference>
<organism evidence="14 15">
    <name type="scientific">Rubus argutus</name>
    <name type="common">Southern blackberry</name>
    <dbReference type="NCBI Taxonomy" id="59490"/>
    <lineage>
        <taxon>Eukaryota</taxon>
        <taxon>Viridiplantae</taxon>
        <taxon>Streptophyta</taxon>
        <taxon>Embryophyta</taxon>
        <taxon>Tracheophyta</taxon>
        <taxon>Spermatophyta</taxon>
        <taxon>Magnoliopsida</taxon>
        <taxon>eudicotyledons</taxon>
        <taxon>Gunneridae</taxon>
        <taxon>Pentapetalae</taxon>
        <taxon>rosids</taxon>
        <taxon>fabids</taxon>
        <taxon>Rosales</taxon>
        <taxon>Rosaceae</taxon>
        <taxon>Rosoideae</taxon>
        <taxon>Rosoideae incertae sedis</taxon>
        <taxon>Rubus</taxon>
    </lineage>
</organism>
<feature type="transmembrane region" description="Helical" evidence="10">
    <location>
        <begin position="219"/>
        <end position="241"/>
    </location>
</feature>
<feature type="transmembrane region" description="Helical" evidence="10">
    <location>
        <begin position="403"/>
        <end position="423"/>
    </location>
</feature>
<comment type="similarity">
    <text evidence="9">Belongs to the monovalent cation:proton antiporter 2 (CPA2) transporter (TC 2.A.37) family. CHX (TC 2.A.37.4) subfamily.</text>
</comment>
<dbReference type="GO" id="GO:0006885">
    <property type="term" value="P:regulation of pH"/>
    <property type="evidence" value="ECO:0007669"/>
    <property type="project" value="TreeGrafter"/>
</dbReference>
<comment type="caution">
    <text evidence="14">The sequence shown here is derived from an EMBL/GenBank/DDBJ whole genome shotgun (WGS) entry which is preliminary data.</text>
</comment>
<evidence type="ECO:0000256" key="5">
    <source>
        <dbReference type="ARBA" id="ARBA00022958"/>
    </source>
</evidence>
<dbReference type="GO" id="GO:0006813">
    <property type="term" value="P:potassium ion transport"/>
    <property type="evidence" value="ECO:0007669"/>
    <property type="project" value="UniProtKB-KW"/>
</dbReference>
<name>A0AAW1WYJ2_RUBAR</name>
<dbReference type="GO" id="GO:1902600">
    <property type="term" value="P:proton transmembrane transport"/>
    <property type="evidence" value="ECO:0007669"/>
    <property type="project" value="InterPro"/>
</dbReference>
<dbReference type="Gene3D" id="1.20.1530.20">
    <property type="match status" value="1"/>
</dbReference>
<feature type="transmembrane region" description="Helical" evidence="10">
    <location>
        <begin position="371"/>
        <end position="391"/>
    </location>
</feature>
<dbReference type="Proteomes" id="UP001457282">
    <property type="component" value="Unassembled WGS sequence"/>
</dbReference>
<evidence type="ECO:0000256" key="7">
    <source>
        <dbReference type="ARBA" id="ARBA00023065"/>
    </source>
</evidence>
<dbReference type="GO" id="GO:0012505">
    <property type="term" value="C:endomembrane system"/>
    <property type="evidence" value="ECO:0007669"/>
    <property type="project" value="TreeGrafter"/>
</dbReference>
<evidence type="ECO:0000313" key="15">
    <source>
        <dbReference type="Proteomes" id="UP001457282"/>
    </source>
</evidence>
<evidence type="ECO:0000256" key="2">
    <source>
        <dbReference type="ARBA" id="ARBA00022448"/>
    </source>
</evidence>
<evidence type="ECO:0000313" key="14">
    <source>
        <dbReference type="EMBL" id="KAK9929671.1"/>
    </source>
</evidence>
<feature type="transmembrane region" description="Helical" evidence="10">
    <location>
        <begin position="78"/>
        <end position="98"/>
    </location>
</feature>
<keyword evidence="2" id="KW-0813">Transport</keyword>
<evidence type="ECO:0000256" key="3">
    <source>
        <dbReference type="ARBA" id="ARBA00022538"/>
    </source>
</evidence>
<keyword evidence="5" id="KW-0630">Potassium</keyword>
<dbReference type="AlphaFoldDB" id="A0AAW1WYJ2"/>
<keyword evidence="15" id="KW-1185">Reference proteome</keyword>
<feature type="transmembrane region" description="Helical" evidence="10">
    <location>
        <begin position="435"/>
        <end position="457"/>
    </location>
</feature>
<evidence type="ECO:0000259" key="13">
    <source>
        <dbReference type="Pfam" id="PF23259"/>
    </source>
</evidence>
<dbReference type="GO" id="GO:0016020">
    <property type="term" value="C:membrane"/>
    <property type="evidence" value="ECO:0007669"/>
    <property type="project" value="UniProtKB-SubCell"/>
</dbReference>
<evidence type="ECO:0000256" key="8">
    <source>
        <dbReference type="ARBA" id="ARBA00023136"/>
    </source>
</evidence>
<sequence>MHPLNLTAIRESGYEIQMDTNNEVSVCYFKTLTRTDGLWQAENPMKYTLYLLVMQLILIMFFNRIVVFILRPLCQPRIVADILAGVLLGPSAIGYYPFMRRNVLPFNSMLTLETVANLGLVYYMFLVGLELDFKPIIGAGKKAFSIAIVGIIVALPIGFTLHFYVLRKDSTKLRTEEDLHRFWFHGPMFWGVALATTNFAEVAQILANLKLLYSEIGRVALSAAAISDLCSGFLLILGIAVASDRKAYTIGTTLTFILVFVFLVRPALSWLSVHCTTKEDSYNEVYICFILSGIVLCGFVTDVCGLHSIVGPFVLGAIMPKGLELKNILVERVGNFVSSIMMPFFYLVVGLKFNFERILVNHGPQQNGTSILDVVLVVAMAFTTKIVSTSITALINKMTLRESLVLGFLMNTKGLMALIILVSGRDLKALNQQTYAIMLVVIWVMTVPVGPFLALTYKSTRRSPQYKLRNIQSVGADTDLRILACTHTSSNTSGIIDLIEASNPSKQSPIYVFAVQLAKLTDHKSAMLIVHDACKTNIDRNNGESESNFTSNVFENYALQRENVFVQALTVVSAYTTMHEDICTLAEDKRCNLIIIPFHEKSTMDEDILEDSDNSFMGINKNVIKNSPCSVGVFVDRGLSASKILGNCNTDCNIMGRHKFALLFLGGTDDREALAYAWRMASHPRVDLTVIRLTLPKMAVDQLRLDDKDESLEKMAAEAVKQKQLDDLYMDEFRLKSMNNPTIKLLEEQVNSWEETHSLIKTMEGEYALCIVGRGQGNMLSFKETSMDCSDDSDELGPLGEALVSSRFITTTSILIIKQGAPLADINMENKMGHVEEQFGHTTWQPPTKNTTDNVIRTANF</sequence>
<keyword evidence="3" id="KW-0633">Potassium transport</keyword>
<feature type="transmembrane region" description="Helical" evidence="10">
    <location>
        <begin position="285"/>
        <end position="313"/>
    </location>
</feature>
<evidence type="ECO:0000256" key="9">
    <source>
        <dbReference type="ARBA" id="ARBA00038341"/>
    </source>
</evidence>
<evidence type="ECO:0000259" key="11">
    <source>
        <dbReference type="Pfam" id="PF00999"/>
    </source>
</evidence>
<accession>A0AAW1WYJ2</accession>
<dbReference type="InterPro" id="IPR050794">
    <property type="entry name" value="CPA2_transporter"/>
</dbReference>
<reference evidence="14 15" key="1">
    <citation type="journal article" date="2023" name="G3 (Bethesda)">
        <title>A chromosome-length genome assembly and annotation of blackberry (Rubus argutus, cv. 'Hillquist').</title>
        <authorList>
            <person name="Bruna T."/>
            <person name="Aryal R."/>
            <person name="Dudchenko O."/>
            <person name="Sargent D.J."/>
            <person name="Mead D."/>
            <person name="Buti M."/>
            <person name="Cavallini A."/>
            <person name="Hytonen T."/>
            <person name="Andres J."/>
            <person name="Pham M."/>
            <person name="Weisz D."/>
            <person name="Mascagni F."/>
            <person name="Usai G."/>
            <person name="Natali L."/>
            <person name="Bassil N."/>
            <person name="Fernandez G.E."/>
            <person name="Lomsadze A."/>
            <person name="Armour M."/>
            <person name="Olukolu B."/>
            <person name="Poorten T."/>
            <person name="Britton C."/>
            <person name="Davik J."/>
            <person name="Ashrafi H."/>
            <person name="Aiden E.L."/>
            <person name="Borodovsky M."/>
            <person name="Worthington M."/>
        </authorList>
    </citation>
    <scope>NUCLEOTIDE SEQUENCE [LARGE SCALE GENOMIC DNA]</scope>
    <source>
        <strain evidence="14">PI 553951</strain>
    </source>
</reference>
<dbReference type="GO" id="GO:0015297">
    <property type="term" value="F:antiporter activity"/>
    <property type="evidence" value="ECO:0007669"/>
    <property type="project" value="InterPro"/>
</dbReference>
<keyword evidence="6 10" id="KW-1133">Transmembrane helix</keyword>
<comment type="subcellular location">
    <subcellularLocation>
        <location evidence="1">Membrane</location>
        <topology evidence="1">Multi-pass membrane protein</topology>
    </subcellularLocation>
</comment>
<feature type="domain" description="Cation/H(+) antiporter C-terminal" evidence="13">
    <location>
        <begin position="661"/>
        <end position="819"/>
    </location>
</feature>
<dbReference type="InterPro" id="IPR006153">
    <property type="entry name" value="Cation/H_exchanger_TM"/>
</dbReference>
<evidence type="ECO:0000256" key="6">
    <source>
        <dbReference type="ARBA" id="ARBA00022989"/>
    </source>
</evidence>
<feature type="transmembrane region" description="Helical" evidence="10">
    <location>
        <begin position="47"/>
        <end position="66"/>
    </location>
</feature>
<feature type="transmembrane region" description="Helical" evidence="10">
    <location>
        <begin position="247"/>
        <end position="264"/>
    </location>
</feature>
<dbReference type="Pfam" id="PF00999">
    <property type="entry name" value="Na_H_Exchanger"/>
    <property type="match status" value="1"/>
</dbReference>
<feature type="domain" description="Cation/H(+) antiporter central" evidence="12">
    <location>
        <begin position="512"/>
        <end position="641"/>
    </location>
</feature>
<feature type="transmembrane region" description="Helical" evidence="10">
    <location>
        <begin position="110"/>
        <end position="131"/>
    </location>
</feature>
<dbReference type="Pfam" id="PF23256">
    <property type="entry name" value="CHX17_2nd"/>
    <property type="match status" value="1"/>
</dbReference>
<dbReference type="InterPro" id="IPR038770">
    <property type="entry name" value="Na+/solute_symporter_sf"/>
</dbReference>
<evidence type="ECO:0008006" key="16">
    <source>
        <dbReference type="Google" id="ProtNLM"/>
    </source>
</evidence>
<keyword evidence="8 10" id="KW-0472">Membrane</keyword>
<feature type="transmembrane region" description="Helical" evidence="10">
    <location>
        <begin position="333"/>
        <end position="351"/>
    </location>
</feature>